<dbReference type="HOGENOM" id="CLU_013985_32_1_5"/>
<dbReference type="eggNOG" id="COG1247">
    <property type="taxonomic scope" value="Bacteria"/>
</dbReference>
<evidence type="ECO:0000256" key="2">
    <source>
        <dbReference type="ARBA" id="ARBA00023315"/>
    </source>
</evidence>
<evidence type="ECO:0000259" key="3">
    <source>
        <dbReference type="PROSITE" id="PS51186"/>
    </source>
</evidence>
<gene>
    <name evidence="4" type="ORF">OAN307_c38470</name>
</gene>
<dbReference type="Pfam" id="PF00583">
    <property type="entry name" value="Acetyltransf_1"/>
    <property type="match status" value="1"/>
</dbReference>
<name>M9RHH5_9RHOB</name>
<dbReference type="InterPro" id="IPR000182">
    <property type="entry name" value="GNAT_dom"/>
</dbReference>
<dbReference type="KEGG" id="oat:OAN307_c38470"/>
<reference evidence="4 5" key="1">
    <citation type="journal article" date="2013" name="PLoS ONE">
        <title>Poles Apart: Arctic and Antarctic Octadecabacter strains Share High Genome Plasticity and a New Type of Xanthorhodopsin.</title>
        <authorList>
            <person name="Vollmers J."/>
            <person name="Voget S."/>
            <person name="Dietrich S."/>
            <person name="Gollnow K."/>
            <person name="Smits M."/>
            <person name="Meyer K."/>
            <person name="Brinkhoff T."/>
            <person name="Simon M."/>
            <person name="Daniel R."/>
        </authorList>
    </citation>
    <scope>NUCLEOTIDE SEQUENCE [LARGE SCALE GENOMIC DNA]</scope>
    <source>
        <strain evidence="4 5">307</strain>
    </source>
</reference>
<dbReference type="Gene3D" id="3.40.630.30">
    <property type="match status" value="1"/>
</dbReference>
<dbReference type="PANTHER" id="PTHR10545">
    <property type="entry name" value="DIAMINE N-ACETYLTRANSFERASE"/>
    <property type="match status" value="1"/>
</dbReference>
<dbReference type="Proteomes" id="UP000005307">
    <property type="component" value="Chromosome"/>
</dbReference>
<sequence length="145" mass="16043">MIIRALEPDDRSAWDALYDAYAQFYKVQQTSEMRATVWGWLTDPSHEVNGLVVENNSSLIGFAHYRPFARPLAAASGLFLDDLFVARAARGSGAADALIDAIKVRAAEQGHSVVRWITAADNARARGLYDKVAQATQWVTYDLKV</sequence>
<dbReference type="InterPro" id="IPR016181">
    <property type="entry name" value="Acyl_CoA_acyltransferase"/>
</dbReference>
<dbReference type="PROSITE" id="PS51186">
    <property type="entry name" value="GNAT"/>
    <property type="match status" value="1"/>
</dbReference>
<evidence type="ECO:0000313" key="5">
    <source>
        <dbReference type="Proteomes" id="UP000005307"/>
    </source>
</evidence>
<dbReference type="PANTHER" id="PTHR10545:SF42">
    <property type="entry name" value="ACETYLTRANSFERASE"/>
    <property type="match status" value="1"/>
</dbReference>
<dbReference type="STRING" id="391626.OAN307_c38470"/>
<dbReference type="EMBL" id="CP003740">
    <property type="protein sequence ID" value="AGI69290.1"/>
    <property type="molecule type" value="Genomic_DNA"/>
</dbReference>
<dbReference type="GO" id="GO:0008080">
    <property type="term" value="F:N-acetyltransferase activity"/>
    <property type="evidence" value="ECO:0007669"/>
    <property type="project" value="TreeGrafter"/>
</dbReference>
<evidence type="ECO:0000313" key="4">
    <source>
        <dbReference type="EMBL" id="AGI69290.1"/>
    </source>
</evidence>
<keyword evidence="2" id="KW-0012">Acyltransferase</keyword>
<evidence type="ECO:0000256" key="1">
    <source>
        <dbReference type="ARBA" id="ARBA00022679"/>
    </source>
</evidence>
<dbReference type="AlphaFoldDB" id="M9RHH5"/>
<dbReference type="InterPro" id="IPR051016">
    <property type="entry name" value="Diverse_Substrate_AcTransf"/>
</dbReference>
<dbReference type="SUPFAM" id="SSF55729">
    <property type="entry name" value="Acyl-CoA N-acyltransferases (Nat)"/>
    <property type="match status" value="1"/>
</dbReference>
<keyword evidence="1 4" id="KW-0808">Transferase</keyword>
<feature type="domain" description="N-acetyltransferase" evidence="3">
    <location>
        <begin position="1"/>
        <end position="145"/>
    </location>
</feature>
<organism evidence="4 5">
    <name type="scientific">Octadecabacter antarcticus 307</name>
    <dbReference type="NCBI Taxonomy" id="391626"/>
    <lineage>
        <taxon>Bacteria</taxon>
        <taxon>Pseudomonadati</taxon>
        <taxon>Pseudomonadota</taxon>
        <taxon>Alphaproteobacteria</taxon>
        <taxon>Rhodobacterales</taxon>
        <taxon>Roseobacteraceae</taxon>
        <taxon>Octadecabacter</taxon>
    </lineage>
</organism>
<protein>
    <submittedName>
        <fullName evidence="4">Putative acetyltransferase</fullName>
    </submittedName>
</protein>
<proteinExistence type="predicted"/>
<keyword evidence="5" id="KW-1185">Reference proteome</keyword>
<accession>M9RHH5</accession>
<dbReference type="RefSeq" id="WP_015501232.1">
    <property type="nucleotide sequence ID" value="NC_020911.1"/>
</dbReference>